<organism evidence="2 3">
    <name type="scientific">Steinernema carpocapsae</name>
    <name type="common">Entomopathogenic nematode</name>
    <dbReference type="NCBI Taxonomy" id="34508"/>
    <lineage>
        <taxon>Eukaryota</taxon>
        <taxon>Metazoa</taxon>
        <taxon>Ecdysozoa</taxon>
        <taxon>Nematoda</taxon>
        <taxon>Chromadorea</taxon>
        <taxon>Rhabditida</taxon>
        <taxon>Tylenchina</taxon>
        <taxon>Panagrolaimomorpha</taxon>
        <taxon>Strongyloidoidea</taxon>
        <taxon>Steinernematidae</taxon>
        <taxon>Steinernema</taxon>
    </lineage>
</organism>
<feature type="compositionally biased region" description="Polar residues" evidence="1">
    <location>
        <begin position="82"/>
        <end position="106"/>
    </location>
</feature>
<reference evidence="2 3" key="2">
    <citation type="journal article" date="2019" name="G3 (Bethesda)">
        <title>Hybrid Assembly of the Genome of the Entomopathogenic Nematode Steinernema carpocapsae Identifies the X-Chromosome.</title>
        <authorList>
            <person name="Serra L."/>
            <person name="Macchietto M."/>
            <person name="Macias-Munoz A."/>
            <person name="McGill C.J."/>
            <person name="Rodriguez I.M."/>
            <person name="Rodriguez B."/>
            <person name="Murad R."/>
            <person name="Mortazavi A."/>
        </authorList>
    </citation>
    <scope>NUCLEOTIDE SEQUENCE [LARGE SCALE GENOMIC DNA]</scope>
    <source>
        <strain evidence="2 3">ALL</strain>
    </source>
</reference>
<dbReference type="AlphaFoldDB" id="A0A4U5NZ16"/>
<feature type="region of interest" description="Disordered" evidence="1">
    <location>
        <begin position="1"/>
        <end position="151"/>
    </location>
</feature>
<keyword evidence="3" id="KW-1185">Reference proteome</keyword>
<feature type="compositionally biased region" description="Low complexity" evidence="1">
    <location>
        <begin position="125"/>
        <end position="151"/>
    </location>
</feature>
<reference evidence="2 3" key="1">
    <citation type="journal article" date="2015" name="Genome Biol.">
        <title>Comparative genomics of Steinernema reveals deeply conserved gene regulatory networks.</title>
        <authorList>
            <person name="Dillman A.R."/>
            <person name="Macchietto M."/>
            <person name="Porter C.F."/>
            <person name="Rogers A."/>
            <person name="Williams B."/>
            <person name="Antoshechkin I."/>
            <person name="Lee M.M."/>
            <person name="Goodwin Z."/>
            <person name="Lu X."/>
            <person name="Lewis E.E."/>
            <person name="Goodrich-Blair H."/>
            <person name="Stock S.P."/>
            <person name="Adams B.J."/>
            <person name="Sternberg P.W."/>
            <person name="Mortazavi A."/>
        </authorList>
    </citation>
    <scope>NUCLEOTIDE SEQUENCE [LARGE SCALE GENOMIC DNA]</scope>
    <source>
        <strain evidence="2 3">ALL</strain>
    </source>
</reference>
<dbReference type="EMBL" id="AZBU02000003">
    <property type="protein sequence ID" value="TKR88583.1"/>
    <property type="molecule type" value="Genomic_DNA"/>
</dbReference>
<dbReference type="Proteomes" id="UP000298663">
    <property type="component" value="Unassembled WGS sequence"/>
</dbReference>
<evidence type="ECO:0000256" key="1">
    <source>
        <dbReference type="SAM" id="MobiDB-lite"/>
    </source>
</evidence>
<comment type="caution">
    <text evidence="2">The sequence shown here is derived from an EMBL/GenBank/DDBJ whole genome shotgun (WGS) entry which is preliminary data.</text>
</comment>
<gene>
    <name evidence="2" type="ORF">L596_012802</name>
</gene>
<accession>A0A4U5NZ16</accession>
<evidence type="ECO:0000313" key="2">
    <source>
        <dbReference type="EMBL" id="TKR88583.1"/>
    </source>
</evidence>
<protein>
    <submittedName>
        <fullName evidence="2">Uncharacterized protein</fullName>
    </submittedName>
</protein>
<name>A0A4U5NZ16_STECR</name>
<sequence length="207" mass="21869">MSTLLTETPRRSALKRRLAEDEETPKKKVSFSPQPTTVHEIPLIGRRRLPPRKLYDAGADSPKTTPVRRRSHTEILGEAGTSAESSSIPTSPTLVKQPSATTQKFTGTPAKATPRKLVQAGANSPKAALGEAGASAEGSSSPTPPASAQRPTATARISTGTPIFLPDLTGPSAAKKPRVTSCLRCPSASFCHRCEDQHVCLCHVAEA</sequence>
<evidence type="ECO:0000313" key="3">
    <source>
        <dbReference type="Proteomes" id="UP000298663"/>
    </source>
</evidence>
<proteinExistence type="predicted"/>